<evidence type="ECO:0000256" key="1">
    <source>
        <dbReference type="ARBA" id="ARBA00004191"/>
    </source>
</evidence>
<keyword evidence="7" id="KW-0961">Cell wall biogenesis/degradation</keyword>
<dbReference type="PROSITE" id="PS00502">
    <property type="entry name" value="POLYGALACTURONASE"/>
    <property type="match status" value="1"/>
</dbReference>
<keyword evidence="4" id="KW-0964">Secreted</keyword>
<organism evidence="10 11">
    <name type="scientific">Cucumis melo var. makuwa</name>
    <name type="common">Oriental melon</name>
    <dbReference type="NCBI Taxonomy" id="1194695"/>
    <lineage>
        <taxon>Eukaryota</taxon>
        <taxon>Viridiplantae</taxon>
        <taxon>Streptophyta</taxon>
        <taxon>Embryophyta</taxon>
        <taxon>Tracheophyta</taxon>
        <taxon>Spermatophyta</taxon>
        <taxon>Magnoliopsida</taxon>
        <taxon>eudicotyledons</taxon>
        <taxon>Gunneridae</taxon>
        <taxon>Pentapetalae</taxon>
        <taxon>rosids</taxon>
        <taxon>fabids</taxon>
        <taxon>Cucurbitales</taxon>
        <taxon>Cucurbitaceae</taxon>
        <taxon>Benincaseae</taxon>
        <taxon>Cucumis</taxon>
    </lineage>
</organism>
<accession>A0A5A7U4J0</accession>
<evidence type="ECO:0000256" key="6">
    <source>
        <dbReference type="ARBA" id="ARBA00023295"/>
    </source>
</evidence>
<gene>
    <name evidence="10" type="ORF">E6C27_scaffold264G00780</name>
</gene>
<comment type="caution">
    <text evidence="10">The sequence shown here is derived from an EMBL/GenBank/DDBJ whole genome shotgun (WGS) entry which is preliminary data.</text>
</comment>
<dbReference type="GO" id="GO:0005975">
    <property type="term" value="P:carbohydrate metabolic process"/>
    <property type="evidence" value="ECO:0007669"/>
    <property type="project" value="InterPro"/>
</dbReference>
<dbReference type="OrthoDB" id="187139at2759"/>
<sequence>MFQYENQEFLTAEFPVLPSISHFLGAFESTHNNYLEDPFPVSQYHDQIYNHYPTPASLYTFRNTDFHSSKTTKKRRDRGSSFSSSTKVVNVDDFGAKGNGQDDTKAFELAWKEACSSRKATLLVPKGRTYYLKPITFSGPCRSPLTLKINGMIKASTRISDYENDRRHWLKFEGVDNFVVEGNGIINGNGRKWWQNSCKVNKELAVTFYQCINLVVSNLMFKDAQQMHLTFQKCTNVKALNLRVVAPGNSPNTDGIHITETQNAIIRNCVIGTGTLNEENETTSILSLLNCLSKICFFLGDDCISIVSGSRNVRAMDITCGPGHGISIGSLGAENSEAEVSNIRVNRALISGTSNGVRIKTWQVCSGYAKNIMFQNVVMKNVSNPIIIDQNYCDKEDSCPEQNSAVKVSNVVYKNIRGTSASDDAIKFDCSKSFPCQEISLLGVHIVGQGNEVATASCENVRLKNRWKVYPQC</sequence>
<dbReference type="GO" id="GO:0004650">
    <property type="term" value="F:polygalacturonase activity"/>
    <property type="evidence" value="ECO:0007669"/>
    <property type="project" value="InterPro"/>
</dbReference>
<evidence type="ECO:0000256" key="8">
    <source>
        <dbReference type="PROSITE-ProRule" id="PRU10052"/>
    </source>
</evidence>
<protein>
    <submittedName>
        <fullName evidence="10">Polygalacturonase-like</fullName>
    </submittedName>
</protein>
<dbReference type="Gene3D" id="2.160.20.10">
    <property type="entry name" value="Single-stranded right-handed beta-helix, Pectin lyase-like"/>
    <property type="match status" value="1"/>
</dbReference>
<keyword evidence="5 9" id="KW-0378">Hydrolase</keyword>
<evidence type="ECO:0000256" key="2">
    <source>
        <dbReference type="ARBA" id="ARBA00008834"/>
    </source>
</evidence>
<dbReference type="InterPro" id="IPR012334">
    <property type="entry name" value="Pectin_lyas_fold"/>
</dbReference>
<dbReference type="SUPFAM" id="SSF51126">
    <property type="entry name" value="Pectin lyase-like"/>
    <property type="match status" value="1"/>
</dbReference>
<name>A0A5A7U4J0_CUCMM</name>
<reference evidence="10 11" key="1">
    <citation type="submission" date="2019-08" db="EMBL/GenBank/DDBJ databases">
        <title>Draft genome sequences of two oriental melons (Cucumis melo L. var makuwa).</title>
        <authorList>
            <person name="Kwon S.-Y."/>
        </authorList>
    </citation>
    <scope>NUCLEOTIDE SEQUENCE [LARGE SCALE GENOMIC DNA]</scope>
    <source>
        <strain evidence="11">cv. SW 3</strain>
        <tissue evidence="10">Leaf</tissue>
    </source>
</reference>
<dbReference type="PANTHER" id="PTHR31375">
    <property type="match status" value="1"/>
</dbReference>
<dbReference type="InterPro" id="IPR011050">
    <property type="entry name" value="Pectin_lyase_fold/virulence"/>
</dbReference>
<evidence type="ECO:0000256" key="4">
    <source>
        <dbReference type="ARBA" id="ARBA00022525"/>
    </source>
</evidence>
<evidence type="ECO:0000256" key="3">
    <source>
        <dbReference type="ARBA" id="ARBA00022512"/>
    </source>
</evidence>
<proteinExistence type="inferred from homology"/>
<evidence type="ECO:0000256" key="7">
    <source>
        <dbReference type="ARBA" id="ARBA00023316"/>
    </source>
</evidence>
<evidence type="ECO:0000256" key="5">
    <source>
        <dbReference type="ARBA" id="ARBA00022801"/>
    </source>
</evidence>
<keyword evidence="3" id="KW-0134">Cell wall</keyword>
<keyword evidence="6 9" id="KW-0326">Glycosidase</keyword>
<comment type="subcellular location">
    <subcellularLocation>
        <location evidence="1">Secreted</location>
        <location evidence="1">Cell wall</location>
    </subcellularLocation>
</comment>
<dbReference type="AlphaFoldDB" id="A0A5A7U4J0"/>
<dbReference type="EMBL" id="SSTE01012924">
    <property type="protein sequence ID" value="KAA0048359.1"/>
    <property type="molecule type" value="Genomic_DNA"/>
</dbReference>
<feature type="active site" evidence="8">
    <location>
        <position position="324"/>
    </location>
</feature>
<dbReference type="InterPro" id="IPR000743">
    <property type="entry name" value="Glyco_hydro_28"/>
</dbReference>
<evidence type="ECO:0000313" key="10">
    <source>
        <dbReference type="EMBL" id="KAA0048359.1"/>
    </source>
</evidence>
<dbReference type="Proteomes" id="UP000321393">
    <property type="component" value="Unassembled WGS sequence"/>
</dbReference>
<evidence type="ECO:0000256" key="9">
    <source>
        <dbReference type="RuleBase" id="RU361169"/>
    </source>
</evidence>
<dbReference type="GO" id="GO:0071555">
    <property type="term" value="P:cell wall organization"/>
    <property type="evidence" value="ECO:0007669"/>
    <property type="project" value="UniProtKB-KW"/>
</dbReference>
<comment type="similarity">
    <text evidence="2 9">Belongs to the glycosyl hydrolase 28 family.</text>
</comment>
<evidence type="ECO:0000313" key="11">
    <source>
        <dbReference type="Proteomes" id="UP000321393"/>
    </source>
</evidence>
<dbReference type="Pfam" id="PF00295">
    <property type="entry name" value="Glyco_hydro_28"/>
    <property type="match status" value="2"/>
</dbReference>